<name>A0A930L1D6_9MICC</name>
<keyword evidence="1" id="KW-0472">Membrane</keyword>
<gene>
    <name evidence="2" type="ORF">HXO61_09425</name>
</gene>
<comment type="caution">
    <text evidence="2">The sequence shown here is derived from an EMBL/GenBank/DDBJ whole genome shotgun (WGS) entry which is preliminary data.</text>
</comment>
<dbReference type="Gene3D" id="1.20.120.1220">
    <property type="match status" value="1"/>
</dbReference>
<protein>
    <submittedName>
        <fullName evidence="2">Prepilin peptidase</fullName>
    </submittedName>
</protein>
<keyword evidence="1" id="KW-0812">Transmembrane</keyword>
<dbReference type="GO" id="GO:0016020">
    <property type="term" value="C:membrane"/>
    <property type="evidence" value="ECO:0007669"/>
    <property type="project" value="InterPro"/>
</dbReference>
<dbReference type="EMBL" id="JABZXO010000036">
    <property type="protein sequence ID" value="MBF1658131.1"/>
    <property type="molecule type" value="Genomic_DNA"/>
</dbReference>
<evidence type="ECO:0000256" key="1">
    <source>
        <dbReference type="SAM" id="Phobius"/>
    </source>
</evidence>
<dbReference type="RefSeq" id="WP_303945819.1">
    <property type="nucleotide sequence ID" value="NZ_JABZXO010000036.1"/>
</dbReference>
<accession>A0A930L1D6</accession>
<reference evidence="2" key="1">
    <citation type="submission" date="2020-04" db="EMBL/GenBank/DDBJ databases">
        <title>Deep metagenomics examines the oral microbiome during advanced dental caries in children, revealing novel taxa and co-occurrences with host molecules.</title>
        <authorList>
            <person name="Baker J.L."/>
            <person name="Morton J.T."/>
            <person name="Dinis M."/>
            <person name="Alvarez R."/>
            <person name="Tran N.C."/>
            <person name="Knight R."/>
            <person name="Edlund A."/>
        </authorList>
    </citation>
    <scope>NUCLEOTIDE SEQUENCE</scope>
    <source>
        <strain evidence="2">JCVI_39_bin.18</strain>
    </source>
</reference>
<keyword evidence="1" id="KW-1133">Transmembrane helix</keyword>
<sequence>MTVTSSHDTTAPRTPNIAKGVLLRAAAFSFTVSLILGVTGLWQQVMPWLLILIIFYYAGPLMSWDMQHKLLPNAYTYPLAVAQFGLAAGLLVTDPILNLTGSPTTGAATHGAIMLIIALAITGLLFAFALFAPIGLGDVKLLAGLSAATAYYGFEAAFISLFLGHVLALPVAYNAHRKGEKTVPMGPFLITGALLVLLFMPVRTLFF</sequence>
<feature type="transmembrane region" description="Helical" evidence="1">
    <location>
        <begin position="112"/>
        <end position="137"/>
    </location>
</feature>
<evidence type="ECO:0000313" key="2">
    <source>
        <dbReference type="EMBL" id="MBF1658131.1"/>
    </source>
</evidence>
<organism evidence="2 3">
    <name type="scientific">Rothia mucilaginosa</name>
    <dbReference type="NCBI Taxonomy" id="43675"/>
    <lineage>
        <taxon>Bacteria</taxon>
        <taxon>Bacillati</taxon>
        <taxon>Actinomycetota</taxon>
        <taxon>Actinomycetes</taxon>
        <taxon>Micrococcales</taxon>
        <taxon>Micrococcaceae</taxon>
        <taxon>Rothia</taxon>
    </lineage>
</organism>
<dbReference type="GO" id="GO:0004190">
    <property type="term" value="F:aspartic-type endopeptidase activity"/>
    <property type="evidence" value="ECO:0007669"/>
    <property type="project" value="InterPro"/>
</dbReference>
<dbReference type="Proteomes" id="UP000770330">
    <property type="component" value="Unassembled WGS sequence"/>
</dbReference>
<proteinExistence type="predicted"/>
<feature type="transmembrane region" description="Helical" evidence="1">
    <location>
        <begin position="45"/>
        <end position="62"/>
    </location>
</feature>
<dbReference type="AlphaFoldDB" id="A0A930L1D6"/>
<feature type="transmembrane region" description="Helical" evidence="1">
    <location>
        <begin position="21"/>
        <end position="39"/>
    </location>
</feature>
<feature type="transmembrane region" description="Helical" evidence="1">
    <location>
        <begin position="149"/>
        <end position="173"/>
    </location>
</feature>
<evidence type="ECO:0000313" key="3">
    <source>
        <dbReference type="Proteomes" id="UP000770330"/>
    </source>
</evidence>
<feature type="transmembrane region" description="Helical" evidence="1">
    <location>
        <begin position="185"/>
        <end position="206"/>
    </location>
</feature>
<feature type="transmembrane region" description="Helical" evidence="1">
    <location>
        <begin position="74"/>
        <end position="92"/>
    </location>
</feature>